<keyword evidence="7" id="KW-0479">Metal-binding</keyword>
<organism evidence="15 16">
    <name type="scientific">Aspergillus mulundensis</name>
    <dbReference type="NCBI Taxonomy" id="1810919"/>
    <lineage>
        <taxon>Eukaryota</taxon>
        <taxon>Fungi</taxon>
        <taxon>Dikarya</taxon>
        <taxon>Ascomycota</taxon>
        <taxon>Pezizomycotina</taxon>
        <taxon>Eurotiomycetes</taxon>
        <taxon>Eurotiomycetidae</taxon>
        <taxon>Eurotiales</taxon>
        <taxon>Aspergillaceae</taxon>
        <taxon>Aspergillus</taxon>
        <taxon>Aspergillus subgen. Nidulantes</taxon>
    </lineage>
</organism>
<dbReference type="GO" id="GO:0000398">
    <property type="term" value="P:mRNA splicing, via spliceosome"/>
    <property type="evidence" value="ECO:0007669"/>
    <property type="project" value="TreeGrafter"/>
</dbReference>
<feature type="region of interest" description="Disordered" evidence="13">
    <location>
        <begin position="1"/>
        <end position="20"/>
    </location>
</feature>
<dbReference type="EMBL" id="PVWQ01000006">
    <property type="protein sequence ID" value="RDW79041.1"/>
    <property type="molecule type" value="Genomic_DNA"/>
</dbReference>
<dbReference type="PANTHER" id="PTHR12849">
    <property type="entry name" value="RNA LARIAT DEBRANCHING ENZYME"/>
    <property type="match status" value="1"/>
</dbReference>
<dbReference type="GeneID" id="38116263"/>
<evidence type="ECO:0000256" key="11">
    <source>
        <dbReference type="ARBA" id="ARBA00023211"/>
    </source>
</evidence>
<keyword evidence="16" id="KW-1185">Reference proteome</keyword>
<feature type="compositionally biased region" description="Basic and acidic residues" evidence="13">
    <location>
        <begin position="400"/>
        <end position="428"/>
    </location>
</feature>
<feature type="compositionally biased region" description="Polar residues" evidence="13">
    <location>
        <begin position="338"/>
        <end position="347"/>
    </location>
</feature>
<dbReference type="InterPro" id="IPR007708">
    <property type="entry name" value="DBR1_C"/>
</dbReference>
<evidence type="ECO:0000256" key="7">
    <source>
        <dbReference type="ARBA" id="ARBA00022723"/>
    </source>
</evidence>
<feature type="compositionally biased region" description="Acidic residues" evidence="13">
    <location>
        <begin position="438"/>
        <end position="447"/>
    </location>
</feature>
<keyword evidence="9" id="KW-0862">Zinc</keyword>
<keyword evidence="12" id="KW-0539">Nucleus</keyword>
<comment type="cofactor">
    <cofactor evidence="3">
        <name>Fe(2+)</name>
        <dbReference type="ChEBI" id="CHEBI:29033"/>
    </cofactor>
</comment>
<gene>
    <name evidence="15" type="ORF">DSM5745_05893</name>
</gene>
<dbReference type="GO" id="GO:0008419">
    <property type="term" value="F:RNA lariat debranching enzyme activity"/>
    <property type="evidence" value="ECO:0007669"/>
    <property type="project" value="UniProtKB-ARBA"/>
</dbReference>
<proteinExistence type="inferred from homology"/>
<comment type="subcellular location">
    <subcellularLocation>
        <location evidence="4">Nucleus</location>
    </subcellularLocation>
</comment>
<dbReference type="GO" id="GO:0046872">
    <property type="term" value="F:metal ion binding"/>
    <property type="evidence" value="ECO:0007669"/>
    <property type="project" value="UniProtKB-KW"/>
</dbReference>
<name>A0A3D8RYY4_9EURO</name>
<dbReference type="RefSeq" id="XP_026603741.1">
    <property type="nucleotide sequence ID" value="XM_026747909.1"/>
</dbReference>
<comment type="cofactor">
    <cofactor evidence="1">
        <name>Mn(2+)</name>
        <dbReference type="ChEBI" id="CHEBI:29035"/>
    </cofactor>
</comment>
<feature type="region of interest" description="Disordered" evidence="13">
    <location>
        <begin position="288"/>
        <end position="347"/>
    </location>
</feature>
<comment type="cofactor">
    <cofactor evidence="2">
        <name>Zn(2+)</name>
        <dbReference type="ChEBI" id="CHEBI:29105"/>
    </cofactor>
</comment>
<dbReference type="SMART" id="SM01124">
    <property type="entry name" value="DBR1"/>
    <property type="match status" value="1"/>
</dbReference>
<feature type="compositionally biased region" description="Polar residues" evidence="13">
    <location>
        <begin position="291"/>
        <end position="303"/>
    </location>
</feature>
<feature type="compositionally biased region" description="Basic and acidic residues" evidence="13">
    <location>
        <begin position="477"/>
        <end position="487"/>
    </location>
</feature>
<evidence type="ECO:0000256" key="2">
    <source>
        <dbReference type="ARBA" id="ARBA00001947"/>
    </source>
</evidence>
<dbReference type="GO" id="GO:0005634">
    <property type="term" value="C:nucleus"/>
    <property type="evidence" value="ECO:0007669"/>
    <property type="project" value="UniProtKB-SubCell"/>
</dbReference>
<dbReference type="Proteomes" id="UP000256690">
    <property type="component" value="Unassembled WGS sequence"/>
</dbReference>
<evidence type="ECO:0000313" key="15">
    <source>
        <dbReference type="EMBL" id="RDW79041.1"/>
    </source>
</evidence>
<dbReference type="AlphaFoldDB" id="A0A3D8RYY4"/>
<dbReference type="SUPFAM" id="SSF56300">
    <property type="entry name" value="Metallo-dependent phosphatases"/>
    <property type="match status" value="1"/>
</dbReference>
<evidence type="ECO:0000256" key="13">
    <source>
        <dbReference type="SAM" id="MobiDB-lite"/>
    </source>
</evidence>
<keyword evidence="10" id="KW-0408">Iron</keyword>
<dbReference type="InterPro" id="IPR004843">
    <property type="entry name" value="Calcineurin-like_PHP"/>
</dbReference>
<evidence type="ECO:0000256" key="1">
    <source>
        <dbReference type="ARBA" id="ARBA00001936"/>
    </source>
</evidence>
<accession>A0A3D8RYY4</accession>
<dbReference type="CDD" id="cd00844">
    <property type="entry name" value="MPP_Dbr1_N"/>
    <property type="match status" value="1"/>
</dbReference>
<dbReference type="InterPro" id="IPR029052">
    <property type="entry name" value="Metallo-depent_PP-like"/>
</dbReference>
<evidence type="ECO:0000313" key="16">
    <source>
        <dbReference type="Proteomes" id="UP000256690"/>
    </source>
</evidence>
<evidence type="ECO:0000256" key="5">
    <source>
        <dbReference type="ARBA" id="ARBA00006045"/>
    </source>
</evidence>
<dbReference type="STRING" id="1810919.A0A3D8RYY4"/>
<keyword evidence="6" id="KW-0507">mRNA processing</keyword>
<evidence type="ECO:0000256" key="9">
    <source>
        <dbReference type="ARBA" id="ARBA00022833"/>
    </source>
</evidence>
<feature type="region of interest" description="Disordered" evidence="13">
    <location>
        <begin position="400"/>
        <end position="487"/>
    </location>
</feature>
<protein>
    <recommendedName>
        <fullName evidence="14">Lariat debranching enzyme C-terminal domain-containing protein</fullName>
    </recommendedName>
</protein>
<evidence type="ECO:0000256" key="4">
    <source>
        <dbReference type="ARBA" id="ARBA00004123"/>
    </source>
</evidence>
<dbReference type="Pfam" id="PF05011">
    <property type="entry name" value="DBR1"/>
    <property type="match status" value="1"/>
</dbReference>
<sequence length="714" mass="79783">MADSNAKCGEGPVKAPSAPSAPSVRIAVEGCGHGCLHDIYASVERAANLKGWDGVDLLIIGGDFQAVRNSNDMACMSVPDRFKQIGDFQEYYSGQRTAPYLTIFIGGNHEASNYLFELYYGGWVAPNIYYMGAANVLRYGPLRIAGFSGIWKPYDYDKPHHERLPYNVDDITNIYHVRELDIRKLLQIRTQVDIGLSHDWPRQVEYSGDWRQLFRSKPFLREDSEKRRLGSQAAEYVLKRLRPAYWFSAHLHVMFAAVVQHAPQNIHASHQFGLDGASLTNMFGDDEEETQQTGYGQVGSQLSVRPDSQLEGSEAQHESNPEIPLRPSNENIPVPTEFESSQGNTENTSRLVSAWNNFQHVAAKNEAADNSRFLAEHGRNQGQSTTLDVHNHNVTWKKIETDEDGLGRRKAGVERSGPRENKKQKVQHETQTPKNSDEIELDLDSDSDPDHEAAPLKSPSMTATAANVAPPPSQEFSKPRYSEVSDDVRNQLPPSFFKPQQSPQPPNLPFPCKIHNTTTNFLALSKCEPNRQFLQLLEVNPISEQSDAVGAKGPFQLHYDKEWLAITRVFAADLQLGGNPDDKIPVDKGEAVYRTLIEEEEKWVDEHIVQPGRLAVPANFTPTAPFYDPEVPITTDQQPHEYNNPQTAAFCELRARREWEMGLDLAIRTRKHGVLVVQLAGAGEAAVEEALDAAKVGEVAVATRPIIVLHALLY</sequence>
<feature type="domain" description="Lariat debranching enzyme C-terminal" evidence="14">
    <location>
        <begin position="510"/>
        <end position="667"/>
    </location>
</feature>
<keyword evidence="8" id="KW-0378">Hydrolase</keyword>
<dbReference type="InterPro" id="IPR041816">
    <property type="entry name" value="Dbr1_N"/>
</dbReference>
<comment type="similarity">
    <text evidence="5">Belongs to the lariat debranching enzyme family.</text>
</comment>
<dbReference type="OrthoDB" id="407609at2759"/>
<evidence type="ECO:0000256" key="12">
    <source>
        <dbReference type="ARBA" id="ARBA00023242"/>
    </source>
</evidence>
<evidence type="ECO:0000256" key="6">
    <source>
        <dbReference type="ARBA" id="ARBA00022664"/>
    </source>
</evidence>
<evidence type="ECO:0000256" key="3">
    <source>
        <dbReference type="ARBA" id="ARBA00001954"/>
    </source>
</evidence>
<evidence type="ECO:0000256" key="10">
    <source>
        <dbReference type="ARBA" id="ARBA00023004"/>
    </source>
</evidence>
<dbReference type="Pfam" id="PF00149">
    <property type="entry name" value="Metallophos"/>
    <property type="match status" value="1"/>
</dbReference>
<keyword evidence="11" id="KW-0464">Manganese</keyword>
<comment type="caution">
    <text evidence="15">The sequence shown here is derived from an EMBL/GenBank/DDBJ whole genome shotgun (WGS) entry which is preliminary data.</text>
</comment>
<dbReference type="PANTHER" id="PTHR12849:SF0">
    <property type="entry name" value="LARIAT DEBRANCHING ENZYME"/>
    <property type="match status" value="1"/>
</dbReference>
<reference evidence="15 16" key="1">
    <citation type="journal article" date="2018" name="IMA Fungus">
        <title>IMA Genome-F 9: Draft genome sequence of Annulohypoxylon stygium, Aspergillus mulundensis, Berkeleyomyces basicola (syn. Thielaviopsis basicola), Ceratocystis smalleyi, two Cercospora beticola strains, Coleophoma cylindrospora, Fusarium fracticaudum, Phialophora cf. hyalina, and Morchella septimelata.</title>
        <authorList>
            <person name="Wingfield B.D."/>
            <person name="Bills G.F."/>
            <person name="Dong Y."/>
            <person name="Huang W."/>
            <person name="Nel W.J."/>
            <person name="Swalarsk-Parry B.S."/>
            <person name="Vaghefi N."/>
            <person name="Wilken P.M."/>
            <person name="An Z."/>
            <person name="de Beer Z.W."/>
            <person name="De Vos L."/>
            <person name="Chen L."/>
            <person name="Duong T.A."/>
            <person name="Gao Y."/>
            <person name="Hammerbacher A."/>
            <person name="Kikkert J.R."/>
            <person name="Li Y."/>
            <person name="Li H."/>
            <person name="Li K."/>
            <person name="Li Q."/>
            <person name="Liu X."/>
            <person name="Ma X."/>
            <person name="Naidoo K."/>
            <person name="Pethybridge S.J."/>
            <person name="Sun J."/>
            <person name="Steenkamp E.T."/>
            <person name="van der Nest M.A."/>
            <person name="van Wyk S."/>
            <person name="Wingfield M.J."/>
            <person name="Xiong C."/>
            <person name="Yue Q."/>
            <person name="Zhang X."/>
        </authorList>
    </citation>
    <scope>NUCLEOTIDE SEQUENCE [LARGE SCALE GENOMIC DNA]</scope>
    <source>
        <strain evidence="15 16">DSM 5745</strain>
    </source>
</reference>
<evidence type="ECO:0000256" key="8">
    <source>
        <dbReference type="ARBA" id="ARBA00022801"/>
    </source>
</evidence>
<evidence type="ECO:0000259" key="14">
    <source>
        <dbReference type="SMART" id="SM01124"/>
    </source>
</evidence>